<reference evidence="1 2" key="1">
    <citation type="submission" date="2014-06" db="EMBL/GenBank/DDBJ databases">
        <authorList>
            <person name="Swart Estienne"/>
        </authorList>
    </citation>
    <scope>NUCLEOTIDE SEQUENCE [LARGE SCALE GENOMIC DNA]</scope>
    <source>
        <strain evidence="1 2">130c</strain>
    </source>
</reference>
<evidence type="ECO:0000313" key="2">
    <source>
        <dbReference type="Proteomes" id="UP000039865"/>
    </source>
</evidence>
<accession>A0A078AGC3</accession>
<name>A0A078AGC3_STYLE</name>
<proteinExistence type="predicted"/>
<organism evidence="1 2">
    <name type="scientific">Stylonychia lemnae</name>
    <name type="common">Ciliate</name>
    <dbReference type="NCBI Taxonomy" id="5949"/>
    <lineage>
        <taxon>Eukaryota</taxon>
        <taxon>Sar</taxon>
        <taxon>Alveolata</taxon>
        <taxon>Ciliophora</taxon>
        <taxon>Intramacronucleata</taxon>
        <taxon>Spirotrichea</taxon>
        <taxon>Stichotrichia</taxon>
        <taxon>Sporadotrichida</taxon>
        <taxon>Oxytrichidae</taxon>
        <taxon>Stylonychinae</taxon>
        <taxon>Stylonychia</taxon>
    </lineage>
</organism>
<keyword evidence="2" id="KW-1185">Reference proteome</keyword>
<dbReference type="OrthoDB" id="10686097at2759"/>
<sequence>MKNFAQFSIIKQQKQTLAIALFTFITLTELSQEQCIKANCISKVQTTSSLCLRQTDGTAITGGNVQFVGDQCDSTNRYYCDPSIDQNTQKYTGQCTKNNSQFEYLPTYIQFPGELCDERRALFECGFGYRKCMAKRCYGYLQGENCINSADCNPHLYCDQSSKTCKYALQSEGLCTSSDQCDMGQVCKFDSNLAAQGRCKKYFSLATGTPVYAKVPHDLFVCQEGFGALDSNQKYFQLNLQLVPVLGVIDVRTFQPGLYRCGKEINSINAGKNCTTYSDCPSNVQGVFAQCGCTYSGTNKKCDILHSNFEYQQFLDAVICFVLNLMCKKMKAFYYLPNYDADQCLLTHSNQYLFSEIDETQLWCDPDRYSVLLGLDTAMGRVILNLAVMIGAMSVYSLL</sequence>
<protein>
    <recommendedName>
        <fullName evidence="3">Dickkopf N-terminal cysteine-rich domain-containing protein</fullName>
    </recommendedName>
</protein>
<evidence type="ECO:0008006" key="3">
    <source>
        <dbReference type="Google" id="ProtNLM"/>
    </source>
</evidence>
<dbReference type="AlphaFoldDB" id="A0A078AGC3"/>
<dbReference type="Proteomes" id="UP000039865">
    <property type="component" value="Unassembled WGS sequence"/>
</dbReference>
<dbReference type="InParanoid" id="A0A078AGC3"/>
<dbReference type="EMBL" id="CCKQ01009108">
    <property type="protein sequence ID" value="CDW80572.1"/>
    <property type="molecule type" value="Genomic_DNA"/>
</dbReference>
<gene>
    <name evidence="1" type="primary">Contig6351.g6807</name>
    <name evidence="1" type="ORF">STYLEM_9574</name>
</gene>
<evidence type="ECO:0000313" key="1">
    <source>
        <dbReference type="EMBL" id="CDW80572.1"/>
    </source>
</evidence>